<dbReference type="PROSITE" id="PS50011">
    <property type="entry name" value="PROTEIN_KINASE_DOM"/>
    <property type="match status" value="1"/>
</dbReference>
<dbReference type="Gene3D" id="2.130.10.10">
    <property type="entry name" value="YVTN repeat-like/Quinoprotein amine dehydrogenase"/>
    <property type="match status" value="1"/>
</dbReference>
<evidence type="ECO:0000259" key="16">
    <source>
        <dbReference type="PROSITE" id="PS50011"/>
    </source>
</evidence>
<evidence type="ECO:0000313" key="18">
    <source>
        <dbReference type="RefSeq" id="XP_017774006.1"/>
    </source>
</evidence>
<reference evidence="18" key="1">
    <citation type="submission" date="2025-08" db="UniProtKB">
        <authorList>
            <consortium name="RefSeq"/>
        </authorList>
    </citation>
    <scope>IDENTIFICATION</scope>
    <source>
        <tissue evidence="18">Whole Larva</tissue>
    </source>
</reference>
<evidence type="ECO:0000256" key="1">
    <source>
        <dbReference type="ARBA" id="ARBA00004115"/>
    </source>
</evidence>
<keyword evidence="5" id="KW-0256">Endoplasmic reticulum</keyword>
<dbReference type="GeneID" id="108560822"/>
<keyword evidence="15" id="KW-0732">Signal</keyword>
<dbReference type="PANTHER" id="PTHR11042">
    <property type="entry name" value="EUKARYOTIC TRANSLATION INITIATION FACTOR 2-ALPHA KINASE EIF2-ALPHA KINASE -RELATED"/>
    <property type="match status" value="1"/>
</dbReference>
<keyword evidence="7" id="KW-0810">Translation regulation</keyword>
<evidence type="ECO:0000256" key="8">
    <source>
        <dbReference type="ARBA" id="ARBA00023016"/>
    </source>
</evidence>
<dbReference type="Pfam" id="PF00069">
    <property type="entry name" value="Pkinase"/>
    <property type="match status" value="2"/>
</dbReference>
<name>A0ABM1MHF6_NICVS</name>
<keyword evidence="4" id="KW-0418">Kinase</keyword>
<evidence type="ECO:0000256" key="10">
    <source>
        <dbReference type="ARBA" id="ARBA00023230"/>
    </source>
</evidence>
<dbReference type="PROSITE" id="PS00108">
    <property type="entry name" value="PROTEIN_KINASE_ST"/>
    <property type="match status" value="1"/>
</dbReference>
<sequence length="817" mass="93511">MFLQLLRSVCVFCLLCIFYNFALDTDNIAQLPHCDQNEFGFIIVSTLDGKLTTVDSKGNILWDFETQPGPLLMSNIHNLDLTNNGELVRMIPSLTGSLYKFNGKTIDAIPINADSLLKSSFLYSNDLVIAGSRDVRTYGILAKTGEMLYECNVHGCDKSKSASDFDDIVLIERSTVTVRAHEPRNGNERWNFSVGSHNIKIPQPSCVSLDGAINNLNLTAILPKGILTARTLDGQEVLWKHGFESPIVKVWRWDGKDLHVVNFFNQAKKPTMPLSPAIYLGMHHKQLYIYESDRIQTAINMQIHMDGNKDKNALTIIPWKPISANEIEDSSQPETTALSVLYSSAYINGNGYYLYTENDIKKGSTILCGTNFTRIPIFSGSYESNYWKQIFIVSLITIVVLKYFFNLGWRSRQSLVNISEIKSTSPETENKTLSTENWVIDFTENEYVPPFKSRFLEEFEIVNCLGRGGFGVVFQVKQKIDEYNYAIKRIALPRKKDSNDRVLREVKALAKLDHSNIVRYSTSWMENPPPNWNEFVDKKWVSEMFPSSMSEMSKSTTTCTDRLKHNAVYIPSSESDSDIVFENSQEKTEDNTQDLSVEKSEMSEETELSCSDQSNSQIKSNISFLYIQMQLCQKNSLREWLLENTKREVVQTTSIYNQILNAVEYVHKQKLIHRDLKPSNIFFAQDDTIKVGDFGLVTSMKNVDNDFCKSGNTDYTKGAGTYFYMSPEQVNGEEYDHKVDIFSLGVILFELIVPLTTDMERHHCLTDLRKEIFPPDFHLKHENEYKLMKMMLSQDPEQRPEVTIVKEIFNADFIFAR</sequence>
<feature type="signal peptide" evidence="15">
    <location>
        <begin position="1"/>
        <end position="24"/>
    </location>
</feature>
<comment type="similarity">
    <text evidence="11">Belongs to the protein kinase superfamily. Ser/Thr protein kinase family. GCN2 subfamily.</text>
</comment>
<dbReference type="Gene3D" id="1.10.510.10">
    <property type="entry name" value="Transferase(Phosphotransferase) domain 1"/>
    <property type="match status" value="1"/>
</dbReference>
<dbReference type="SMART" id="SM00220">
    <property type="entry name" value="S_TKc"/>
    <property type="match status" value="1"/>
</dbReference>
<keyword evidence="3 13" id="KW-0547">Nucleotide-binding</keyword>
<keyword evidence="2" id="KW-0808">Transferase</keyword>
<dbReference type="Proteomes" id="UP000695000">
    <property type="component" value="Unplaced"/>
</dbReference>
<evidence type="ECO:0000256" key="2">
    <source>
        <dbReference type="ARBA" id="ARBA00022679"/>
    </source>
</evidence>
<comment type="subcellular location">
    <subcellularLocation>
        <location evidence="1">Endoplasmic reticulum membrane</location>
        <topology evidence="1">Single-pass type I membrane protein</topology>
    </subcellularLocation>
</comment>
<evidence type="ECO:0000256" key="7">
    <source>
        <dbReference type="ARBA" id="ARBA00022845"/>
    </source>
</evidence>
<dbReference type="CDD" id="cd13996">
    <property type="entry name" value="STKc_EIF2AK"/>
    <property type="match status" value="1"/>
</dbReference>
<keyword evidence="10" id="KW-0834">Unfolded protein response</keyword>
<keyword evidence="8" id="KW-0346">Stress response</keyword>
<feature type="chain" id="PRO_5046568211" description="PRKR-like endoplasmic reticulum kinase" evidence="15">
    <location>
        <begin position="25"/>
        <end position="817"/>
    </location>
</feature>
<dbReference type="SUPFAM" id="SSF56112">
    <property type="entry name" value="Protein kinase-like (PK-like)"/>
    <property type="match status" value="1"/>
</dbReference>
<feature type="region of interest" description="Disordered" evidence="14">
    <location>
        <begin position="583"/>
        <end position="612"/>
    </location>
</feature>
<dbReference type="SUPFAM" id="SSF50998">
    <property type="entry name" value="Quinoprotein alcohol dehydrogenase-like"/>
    <property type="match status" value="1"/>
</dbReference>
<dbReference type="RefSeq" id="XP_017774006.1">
    <property type="nucleotide sequence ID" value="XM_017918517.1"/>
</dbReference>
<accession>A0ABM1MHF6</accession>
<dbReference type="Gene3D" id="3.30.200.20">
    <property type="entry name" value="Phosphorylase Kinase, domain 1"/>
    <property type="match status" value="1"/>
</dbReference>
<proteinExistence type="inferred from homology"/>
<dbReference type="InterPro" id="IPR050339">
    <property type="entry name" value="CC_SR_Kinase"/>
</dbReference>
<keyword evidence="6 13" id="KW-0067">ATP-binding</keyword>
<keyword evidence="9" id="KW-0325">Glycoprotein</keyword>
<feature type="domain" description="Protein kinase" evidence="16">
    <location>
        <begin position="459"/>
        <end position="814"/>
    </location>
</feature>
<dbReference type="InterPro" id="IPR011009">
    <property type="entry name" value="Kinase-like_dom_sf"/>
</dbReference>
<evidence type="ECO:0000256" key="9">
    <source>
        <dbReference type="ARBA" id="ARBA00023180"/>
    </source>
</evidence>
<dbReference type="InterPro" id="IPR015943">
    <property type="entry name" value="WD40/YVTN_repeat-like_dom_sf"/>
</dbReference>
<evidence type="ECO:0000256" key="14">
    <source>
        <dbReference type="SAM" id="MobiDB-lite"/>
    </source>
</evidence>
<feature type="binding site" evidence="13">
    <location>
        <position position="495"/>
    </location>
    <ligand>
        <name>ATP</name>
        <dbReference type="ChEBI" id="CHEBI:30616"/>
    </ligand>
</feature>
<evidence type="ECO:0000256" key="11">
    <source>
        <dbReference type="ARBA" id="ARBA00037982"/>
    </source>
</evidence>
<evidence type="ECO:0000256" key="3">
    <source>
        <dbReference type="ARBA" id="ARBA00022741"/>
    </source>
</evidence>
<dbReference type="InterPro" id="IPR008271">
    <property type="entry name" value="Ser/Thr_kinase_AS"/>
</dbReference>
<dbReference type="PROSITE" id="PS00107">
    <property type="entry name" value="PROTEIN_KINASE_ATP"/>
    <property type="match status" value="1"/>
</dbReference>
<evidence type="ECO:0000256" key="6">
    <source>
        <dbReference type="ARBA" id="ARBA00022840"/>
    </source>
</evidence>
<gene>
    <name evidence="18" type="primary">LOC108560822</name>
</gene>
<evidence type="ECO:0000256" key="5">
    <source>
        <dbReference type="ARBA" id="ARBA00022824"/>
    </source>
</evidence>
<keyword evidence="17" id="KW-1185">Reference proteome</keyword>
<protein>
    <recommendedName>
        <fullName evidence="12">PRKR-like endoplasmic reticulum kinase</fullName>
    </recommendedName>
</protein>
<evidence type="ECO:0000256" key="13">
    <source>
        <dbReference type="PROSITE-ProRule" id="PRU10141"/>
    </source>
</evidence>
<dbReference type="InterPro" id="IPR017441">
    <property type="entry name" value="Protein_kinase_ATP_BS"/>
</dbReference>
<evidence type="ECO:0000256" key="15">
    <source>
        <dbReference type="SAM" id="SignalP"/>
    </source>
</evidence>
<dbReference type="PANTHER" id="PTHR11042:SF91">
    <property type="entry name" value="EUKARYOTIC TRANSLATION INITIATION FACTOR 2-ALPHA KINASE"/>
    <property type="match status" value="1"/>
</dbReference>
<evidence type="ECO:0000256" key="4">
    <source>
        <dbReference type="ARBA" id="ARBA00022777"/>
    </source>
</evidence>
<dbReference type="InterPro" id="IPR011047">
    <property type="entry name" value="Quinoprotein_ADH-like_sf"/>
</dbReference>
<evidence type="ECO:0000256" key="12">
    <source>
        <dbReference type="ARBA" id="ARBA00041500"/>
    </source>
</evidence>
<dbReference type="InterPro" id="IPR000719">
    <property type="entry name" value="Prot_kinase_dom"/>
</dbReference>
<organism evidence="17 18">
    <name type="scientific">Nicrophorus vespilloides</name>
    <name type="common">Boreal carrion beetle</name>
    <dbReference type="NCBI Taxonomy" id="110193"/>
    <lineage>
        <taxon>Eukaryota</taxon>
        <taxon>Metazoa</taxon>
        <taxon>Ecdysozoa</taxon>
        <taxon>Arthropoda</taxon>
        <taxon>Hexapoda</taxon>
        <taxon>Insecta</taxon>
        <taxon>Pterygota</taxon>
        <taxon>Neoptera</taxon>
        <taxon>Endopterygota</taxon>
        <taxon>Coleoptera</taxon>
        <taxon>Polyphaga</taxon>
        <taxon>Staphyliniformia</taxon>
        <taxon>Silphidae</taxon>
        <taxon>Nicrophorinae</taxon>
        <taxon>Nicrophorus</taxon>
    </lineage>
</organism>
<evidence type="ECO:0000313" key="17">
    <source>
        <dbReference type="Proteomes" id="UP000695000"/>
    </source>
</evidence>
<feature type="compositionally biased region" description="Basic and acidic residues" evidence="14">
    <location>
        <begin position="584"/>
        <end position="602"/>
    </location>
</feature>